<dbReference type="RefSeq" id="WP_121854154.1">
    <property type="nucleotide sequence ID" value="NZ_CP037952.1"/>
</dbReference>
<gene>
    <name evidence="1" type="ORF">D5R81_13440</name>
</gene>
<organism evidence="1 2">
    <name type="scientific">Parashewanella spongiae</name>
    <dbReference type="NCBI Taxonomy" id="342950"/>
    <lineage>
        <taxon>Bacteria</taxon>
        <taxon>Pseudomonadati</taxon>
        <taxon>Pseudomonadota</taxon>
        <taxon>Gammaproteobacteria</taxon>
        <taxon>Alteromonadales</taxon>
        <taxon>Shewanellaceae</taxon>
        <taxon>Parashewanella</taxon>
    </lineage>
</organism>
<reference evidence="1 2" key="1">
    <citation type="submission" date="2018-09" db="EMBL/GenBank/DDBJ databases">
        <title>Phylogeny of the Shewanellaceae, and recommendation for two new genera, Pseudoshewanella and Parashewanella.</title>
        <authorList>
            <person name="Wang G."/>
        </authorList>
    </citation>
    <scope>NUCLEOTIDE SEQUENCE [LARGE SCALE GENOMIC DNA]</scope>
    <source>
        <strain evidence="1 2">KCTC 22492</strain>
    </source>
</reference>
<evidence type="ECO:0000313" key="1">
    <source>
        <dbReference type="EMBL" id="RJY11115.1"/>
    </source>
</evidence>
<evidence type="ECO:0000313" key="2">
    <source>
        <dbReference type="Proteomes" id="UP000273022"/>
    </source>
</evidence>
<keyword evidence="2" id="KW-1185">Reference proteome</keyword>
<comment type="caution">
    <text evidence="1">The sequence shown here is derived from an EMBL/GenBank/DDBJ whole genome shotgun (WGS) entry which is preliminary data.</text>
</comment>
<dbReference type="AlphaFoldDB" id="A0A3A6THQ4"/>
<dbReference type="EMBL" id="QYYH01000087">
    <property type="protein sequence ID" value="RJY11115.1"/>
    <property type="molecule type" value="Genomic_DNA"/>
</dbReference>
<name>A0A3A6THQ4_9GAMM</name>
<proteinExistence type="predicted"/>
<dbReference type="Proteomes" id="UP000273022">
    <property type="component" value="Unassembled WGS sequence"/>
</dbReference>
<accession>A0A3A6THQ4</accession>
<protein>
    <submittedName>
        <fullName evidence="1">Uncharacterized protein</fullName>
    </submittedName>
</protein>
<sequence>MNEALVFAEHPFFGFFGSFHTNTIPCDTVKKMVASKEYFCTDKAPNLTKLVLAVRELFCPTVRIAEECIQYLAHIHEDSSICKGAMKRLKQLNLNPMVTFKVEIKGESENLQFIYKVVFYEVTKNRTKEVILTKLDATVASPRVIIPYLNKLEAIHKNQLRAKTVFERKEFTRKDNYLEQLSKDKVIDLFGTYGHSKKFKTMVSFIFDDIPLIPIIEEIIAGLNKVHPAKVYFRLIDDPQQAGIKHLVVESLGEVYFLRTIDSLRELRCNEAYINTYLCPPKPRFIAKYLRDSIYCDYPKQAAEKRPIPNIKLKGEHTFIATCSGALVGFLTNGPKGAITGGLLFGGCAEMMRQHQEDDRPYYYFPALT</sequence>